<evidence type="ECO:0000313" key="7">
    <source>
        <dbReference type="Proteomes" id="UP001595075"/>
    </source>
</evidence>
<reference evidence="6 7" key="1">
    <citation type="journal article" date="2024" name="Commun. Biol.">
        <title>Comparative genomic analysis of thermophilic fungi reveals convergent evolutionary adaptations and gene losses.</title>
        <authorList>
            <person name="Steindorff A.S."/>
            <person name="Aguilar-Pontes M.V."/>
            <person name="Robinson A.J."/>
            <person name="Andreopoulos B."/>
            <person name="LaButti K."/>
            <person name="Kuo A."/>
            <person name="Mondo S."/>
            <person name="Riley R."/>
            <person name="Otillar R."/>
            <person name="Haridas S."/>
            <person name="Lipzen A."/>
            <person name="Grimwood J."/>
            <person name="Schmutz J."/>
            <person name="Clum A."/>
            <person name="Reid I.D."/>
            <person name="Moisan M.C."/>
            <person name="Butler G."/>
            <person name="Nguyen T.T.M."/>
            <person name="Dewar K."/>
            <person name="Conant G."/>
            <person name="Drula E."/>
            <person name="Henrissat B."/>
            <person name="Hansel C."/>
            <person name="Singer S."/>
            <person name="Hutchinson M.I."/>
            <person name="de Vries R.P."/>
            <person name="Natvig D.O."/>
            <person name="Powell A.J."/>
            <person name="Tsang A."/>
            <person name="Grigoriev I.V."/>
        </authorList>
    </citation>
    <scope>NUCLEOTIDE SEQUENCE [LARGE SCALE GENOMIC DNA]</scope>
    <source>
        <strain evidence="6 7">CBS 494.80</strain>
    </source>
</reference>
<dbReference type="EC" id="2.1.1.-" evidence="5"/>
<feature type="binding site" evidence="5">
    <location>
        <begin position="83"/>
        <end position="85"/>
    </location>
    <ligand>
        <name>S-adenosyl-L-methionine</name>
        <dbReference type="ChEBI" id="CHEBI:59789"/>
    </ligand>
</feature>
<dbReference type="HAMAP" id="MF_03223">
    <property type="entry name" value="Methyltr_EFM7"/>
    <property type="match status" value="1"/>
</dbReference>
<keyword evidence="1 5" id="KW-0963">Cytoplasm</keyword>
<dbReference type="PANTHER" id="PTHR14614">
    <property type="entry name" value="HEPATOCELLULAR CARCINOMA-ASSOCIATED ANTIGEN"/>
    <property type="match status" value="1"/>
</dbReference>
<evidence type="ECO:0000256" key="4">
    <source>
        <dbReference type="ARBA" id="ARBA00022691"/>
    </source>
</evidence>
<dbReference type="Gene3D" id="3.40.50.150">
    <property type="entry name" value="Vaccinia Virus protein VP39"/>
    <property type="match status" value="1"/>
</dbReference>
<comment type="function">
    <text evidence="5">S-adenosyl-L-methionine-dependent protein methyltransferase that trimethylates the N-terminal glycine 'Gly-2' of elongation factor 1-alpha, before also catalyzing the mono- and dimethylation of 'Lys-3'.</text>
</comment>
<feature type="binding site" evidence="5">
    <location>
        <position position="142"/>
    </location>
    <ligand>
        <name>S-adenosyl-L-methionine</name>
        <dbReference type="ChEBI" id="CHEBI:59789"/>
    </ligand>
</feature>
<evidence type="ECO:0000256" key="2">
    <source>
        <dbReference type="ARBA" id="ARBA00022603"/>
    </source>
</evidence>
<dbReference type="PROSITE" id="PS51560">
    <property type="entry name" value="SAM_MT_NNT1"/>
    <property type="match status" value="1"/>
</dbReference>
<proteinExistence type="inferred from homology"/>
<keyword evidence="4 5" id="KW-0949">S-adenosyl-L-methionine</keyword>
<protein>
    <recommendedName>
        <fullName evidence="5">Protein N-terminal and lysine N-methyltransferase EFM7</fullName>
        <ecNumber evidence="5">2.1.1.-</ecNumber>
    </recommendedName>
    <alternativeName>
        <fullName evidence="5">Elongation factor methyltransferase 7</fullName>
    </alternativeName>
</protein>
<dbReference type="EMBL" id="JAZHXI010000010">
    <property type="protein sequence ID" value="KAL2067289.1"/>
    <property type="molecule type" value="Genomic_DNA"/>
</dbReference>
<dbReference type="SUPFAM" id="SSF53335">
    <property type="entry name" value="S-adenosyl-L-methionine-dependent methyltransferases"/>
    <property type="match status" value="1"/>
</dbReference>
<evidence type="ECO:0000256" key="5">
    <source>
        <dbReference type="HAMAP-Rule" id="MF_03223"/>
    </source>
</evidence>
<dbReference type="InterPro" id="IPR019410">
    <property type="entry name" value="Methyltransf_16"/>
</dbReference>
<comment type="subcellular location">
    <subcellularLocation>
        <location evidence="5">Cytoplasm</location>
    </subcellularLocation>
</comment>
<keyword evidence="3 5" id="KW-0808">Transferase</keyword>
<sequence>MTDPDDSLSNGLDLFTEPADYYPPSPTPTSETHTLLSGRTLTVRLVGHNPLWGHHLWNAGRLISTYLEKNPSLIADKTVLELGAGAGLPSLVCAVLGARKVVVTDYPDPDLVGNLWMNVDSFYGGKGEEGEERKLVAEGYCWGADVMPLLARLPGKEEKGFEVLILADLLFNHSEHGKLVKTIEDTLVNSEEAKALVFFTPYRPWLYEKDMAFFDLVRERGFLVEKVLEEKMEKVMFVEDRGDEDLRRTVFGYVVRWKL</sequence>
<keyword evidence="7" id="KW-1185">Reference proteome</keyword>
<feature type="binding site" evidence="5">
    <location>
        <position position="105"/>
    </location>
    <ligand>
        <name>S-adenosyl-L-methionine</name>
        <dbReference type="ChEBI" id="CHEBI:59789"/>
    </ligand>
</feature>
<dbReference type="PANTHER" id="PTHR14614:SF10">
    <property type="entry name" value="PROTEIN N-TERMINAL AND LYSINE N-METHYLTRANSFERASE EFM7"/>
    <property type="match status" value="1"/>
</dbReference>
<dbReference type="InterPro" id="IPR025784">
    <property type="entry name" value="EFM7"/>
</dbReference>
<evidence type="ECO:0000256" key="3">
    <source>
        <dbReference type="ARBA" id="ARBA00022679"/>
    </source>
</evidence>
<evidence type="ECO:0000256" key="1">
    <source>
        <dbReference type="ARBA" id="ARBA00022490"/>
    </source>
</evidence>
<gene>
    <name evidence="5" type="primary">EFM7</name>
    <name evidence="6" type="ORF">VTL71DRAFT_1713</name>
</gene>
<keyword evidence="2 5" id="KW-0489">Methyltransferase</keyword>
<comment type="caution">
    <text evidence="6">The sequence shown here is derived from an EMBL/GenBank/DDBJ whole genome shotgun (WGS) entry which is preliminary data.</text>
</comment>
<feature type="binding site" evidence="5">
    <location>
        <position position="57"/>
    </location>
    <ligand>
        <name>S-adenosyl-L-methionine</name>
        <dbReference type="ChEBI" id="CHEBI:59789"/>
    </ligand>
</feature>
<comment type="similarity">
    <text evidence="5">Belongs to the class I-like SAM-binding methyltransferase superfamily. EFM7 family.</text>
</comment>
<name>A0ABR4CBL0_9HELO</name>
<organism evidence="6 7">
    <name type="scientific">Oculimacula yallundae</name>
    <dbReference type="NCBI Taxonomy" id="86028"/>
    <lineage>
        <taxon>Eukaryota</taxon>
        <taxon>Fungi</taxon>
        <taxon>Dikarya</taxon>
        <taxon>Ascomycota</taxon>
        <taxon>Pezizomycotina</taxon>
        <taxon>Leotiomycetes</taxon>
        <taxon>Helotiales</taxon>
        <taxon>Ploettnerulaceae</taxon>
        <taxon>Oculimacula</taxon>
    </lineage>
</organism>
<feature type="binding site" evidence="5">
    <location>
        <position position="167"/>
    </location>
    <ligand>
        <name>S-adenosyl-L-methionine</name>
        <dbReference type="ChEBI" id="CHEBI:59789"/>
    </ligand>
</feature>
<evidence type="ECO:0000313" key="6">
    <source>
        <dbReference type="EMBL" id="KAL2067289.1"/>
    </source>
</evidence>
<dbReference type="Proteomes" id="UP001595075">
    <property type="component" value="Unassembled WGS sequence"/>
</dbReference>
<dbReference type="Pfam" id="PF10294">
    <property type="entry name" value="Methyltransf_16"/>
    <property type="match status" value="1"/>
</dbReference>
<dbReference type="InterPro" id="IPR029063">
    <property type="entry name" value="SAM-dependent_MTases_sf"/>
</dbReference>
<accession>A0ABR4CBL0</accession>